<evidence type="ECO:0000313" key="4">
    <source>
        <dbReference type="Proteomes" id="UP000824120"/>
    </source>
</evidence>
<dbReference type="SUPFAM" id="SSF56219">
    <property type="entry name" value="DNase I-like"/>
    <property type="match status" value="1"/>
</dbReference>
<feature type="compositionally biased region" description="Basic and acidic residues" evidence="1">
    <location>
        <begin position="476"/>
        <end position="487"/>
    </location>
</feature>
<gene>
    <name evidence="3" type="ORF">H5410_060383</name>
</gene>
<dbReference type="InterPro" id="IPR036691">
    <property type="entry name" value="Endo/exonu/phosph_ase_sf"/>
</dbReference>
<reference evidence="3 4" key="1">
    <citation type="submission" date="2020-09" db="EMBL/GenBank/DDBJ databases">
        <title>De no assembly of potato wild relative species, Solanum commersonii.</title>
        <authorList>
            <person name="Cho K."/>
        </authorList>
    </citation>
    <scope>NUCLEOTIDE SEQUENCE [LARGE SCALE GENOMIC DNA]</scope>
    <source>
        <strain evidence="3">LZ3.2</strain>
        <tissue evidence="3">Leaf</tissue>
    </source>
</reference>
<evidence type="ECO:0000259" key="2">
    <source>
        <dbReference type="Pfam" id="PF14111"/>
    </source>
</evidence>
<dbReference type="Pfam" id="PF14111">
    <property type="entry name" value="DUF4283"/>
    <property type="match status" value="1"/>
</dbReference>
<dbReference type="InterPro" id="IPR025558">
    <property type="entry name" value="DUF4283"/>
</dbReference>
<protein>
    <recommendedName>
        <fullName evidence="2">DUF4283 domain-containing protein</fullName>
    </recommendedName>
</protein>
<feature type="compositionally biased region" description="Basic and acidic residues" evidence="1">
    <location>
        <begin position="295"/>
        <end position="332"/>
    </location>
</feature>
<organism evidence="3 4">
    <name type="scientific">Solanum commersonii</name>
    <name type="common">Commerson's wild potato</name>
    <name type="synonym">Commerson's nightshade</name>
    <dbReference type="NCBI Taxonomy" id="4109"/>
    <lineage>
        <taxon>Eukaryota</taxon>
        <taxon>Viridiplantae</taxon>
        <taxon>Streptophyta</taxon>
        <taxon>Embryophyta</taxon>
        <taxon>Tracheophyta</taxon>
        <taxon>Spermatophyta</taxon>
        <taxon>Magnoliopsida</taxon>
        <taxon>eudicotyledons</taxon>
        <taxon>Gunneridae</taxon>
        <taxon>Pentapetalae</taxon>
        <taxon>asterids</taxon>
        <taxon>lamiids</taxon>
        <taxon>Solanales</taxon>
        <taxon>Solanaceae</taxon>
        <taxon>Solanoideae</taxon>
        <taxon>Solaneae</taxon>
        <taxon>Solanum</taxon>
    </lineage>
</organism>
<dbReference type="PANTHER" id="PTHR33116">
    <property type="entry name" value="REVERSE TRANSCRIPTASE ZINC-BINDING DOMAIN-CONTAINING PROTEIN-RELATED-RELATED"/>
    <property type="match status" value="1"/>
</dbReference>
<feature type="region of interest" description="Disordered" evidence="1">
    <location>
        <begin position="267"/>
        <end position="510"/>
    </location>
</feature>
<feature type="domain" description="DUF4283" evidence="2">
    <location>
        <begin position="61"/>
        <end position="149"/>
    </location>
</feature>
<sequence length="1296" mass="149223">MATSAGGHPPTGVGQPAMSYASLLRPPSMTSKPLPLKPISYLHGEPIVVWDQEEIDQMIINESLQYAVVGKFSYEWPELQDLRKLIPKQCELKGDCKIGLLSNRHVLIRAILLEDYVHLLSKPVFYILQRHQSYPMRTLKWDPMFNPEEETSTAIAWISFPSLPPNFFGEEAVFSLAAAVGKPLQVDMATKNQTRPSCARVKVEVDLLGEFSKRIKIGIRKGNNEVVEKWIRIKYDYVPRYCTTCKIQGHSEEECYVKHPELYKDLKGEKNQQKTYERVKGQEQPTQQSKQGEGASKEDKGTHIAKEKEGNKVGEKEVYKGDNSKVDKKVGNKAEGGQPNTKKHKGRVDVPDKAWIPVQNKFNVLEKEGDKEDGKGEEGKEIPTEAAGHATKIDTKKWVENNFNNSPVQSDSSNMKVNEGIAGSTPICINEGNKDSNKVDGFLEKSEGFDDQKVVEVKETQDTKDPNDVESDNGMDEGKEAQNSRDPDEVDSDIGVDDGTPCIKEGGRNETEGLQYNISHVSHSADLSPRHTDTLQVKKGKQTVPLQVRTRSKGGSTINTHNAFGWLTDLHRRQRYSFIALMEPFQQPSELDTYRRGLGFDNALVNSSGKIWIFWNNQWQGSIMGDSHQQISMKFEMGSSVFFITAVYARCTQLERLELWEELEQFDPLNYPWIVGGDFNVILNEEEKLGGLEFTQMEAIDFAQCINTCALSEVRFSGSKFTWWNGRINDECIFERLDRVLVNDVFREIFSSTEVQHLLARGWIRTTSYGFASLMKEIFHKSFYEVVERNWKADCFGNVFLEFRAKLLNVKRALAEWSRKEFGNIFIQRATLEDIIKVKEHQFEIDPTPENRVELKRSEANLKRALKVEEEYWKQKSGMMWFAQGDKNSKFFHSFVQGRRRRLHLAEIETDDGELLTTKESIGDAAVKFFADQFTEEVHNQDLSIGSIIKMMRVLKRYEQTSGQLINKAKSLFYLHEKSPLIFSIRLRKLVGIRQGEFPIKYLGCLVYYGRKKNIFFEDCIRKISGRICSWQNKFLSYGGKMILIRHVLQSIPIYLLSVMCPPKGVVKRLHQVFAKFFWGNSEVERRKHWVAWESLCYPLEEGGLGFRSLTDINRALMAKLWWKFRTSIGTLWGMYMGNKYCKKLHPIFANSNSGSHVWKGMVNTREDLEPFIWWQLKAGNSSFWYDNWTRLGALYYTEGEDAQEEDVEVRRFINDGAWKEADLADCLSEDINAHILTDIKPETSSLNDKAWWTWNTSGDFTVQSAYHLLRNKKDFFPWYDQIWKNKLPHKIAFLL</sequence>
<evidence type="ECO:0000256" key="1">
    <source>
        <dbReference type="SAM" id="MobiDB-lite"/>
    </source>
</evidence>
<feature type="compositionally biased region" description="Basic and acidic residues" evidence="1">
    <location>
        <begin position="267"/>
        <end position="281"/>
    </location>
</feature>
<dbReference type="EMBL" id="JACXVP010000012">
    <property type="protein sequence ID" value="KAG5570617.1"/>
    <property type="molecule type" value="Genomic_DNA"/>
</dbReference>
<dbReference type="OrthoDB" id="1305766at2759"/>
<name>A0A9J5W5A2_SOLCO</name>
<feature type="compositionally biased region" description="Polar residues" evidence="1">
    <location>
        <begin position="401"/>
        <end position="416"/>
    </location>
</feature>
<accession>A0A9J5W5A2</accession>
<keyword evidence="4" id="KW-1185">Reference proteome</keyword>
<evidence type="ECO:0000313" key="3">
    <source>
        <dbReference type="EMBL" id="KAG5570617.1"/>
    </source>
</evidence>
<comment type="caution">
    <text evidence="3">The sequence shown here is derived from an EMBL/GenBank/DDBJ whole genome shotgun (WGS) entry which is preliminary data.</text>
</comment>
<feature type="compositionally biased region" description="Basic and acidic residues" evidence="1">
    <location>
        <begin position="364"/>
        <end position="383"/>
    </location>
</feature>
<proteinExistence type="predicted"/>
<feature type="compositionally biased region" description="Basic and acidic residues" evidence="1">
    <location>
        <begin position="432"/>
        <end position="467"/>
    </location>
</feature>
<dbReference type="Proteomes" id="UP000824120">
    <property type="component" value="Chromosome 12"/>
</dbReference>
<dbReference type="Gene3D" id="3.60.10.10">
    <property type="entry name" value="Endonuclease/exonuclease/phosphatase"/>
    <property type="match status" value="1"/>
</dbReference>
<dbReference type="PANTHER" id="PTHR33116:SF67">
    <property type="entry name" value="REVERSE TRANSCRIPTASE"/>
    <property type="match status" value="1"/>
</dbReference>